<keyword evidence="1" id="KW-0472">Membrane</keyword>
<protein>
    <submittedName>
        <fullName evidence="2">Uncharacterized protein</fullName>
    </submittedName>
</protein>
<keyword evidence="3" id="KW-1185">Reference proteome</keyword>
<keyword evidence="1" id="KW-0812">Transmembrane</keyword>
<evidence type="ECO:0000313" key="2">
    <source>
        <dbReference type="EMBL" id="GIJ64235.1"/>
    </source>
</evidence>
<reference evidence="2" key="1">
    <citation type="submission" date="2021-01" db="EMBL/GenBank/DDBJ databases">
        <title>Whole genome shotgun sequence of Virgisporangium aurantiacum NBRC 16421.</title>
        <authorList>
            <person name="Komaki H."/>
            <person name="Tamura T."/>
        </authorList>
    </citation>
    <scope>NUCLEOTIDE SEQUENCE</scope>
    <source>
        <strain evidence="2">NBRC 16421</strain>
    </source>
</reference>
<dbReference type="Proteomes" id="UP000612585">
    <property type="component" value="Unassembled WGS sequence"/>
</dbReference>
<feature type="transmembrane region" description="Helical" evidence="1">
    <location>
        <begin position="27"/>
        <end position="54"/>
    </location>
</feature>
<dbReference type="AlphaFoldDB" id="A0A8J3ZMN0"/>
<sequence>MIPQVVTYCQRRGDGTWLRLYVPVVPVLLILSPLLVLGVVAGIVACVIFGIRVVDALLGTGRLLWSLPGTQFHLDDGQFAVHIDVS</sequence>
<dbReference type="EMBL" id="BOPG01000112">
    <property type="protein sequence ID" value="GIJ64235.1"/>
    <property type="molecule type" value="Genomic_DNA"/>
</dbReference>
<organism evidence="2 3">
    <name type="scientific">Virgisporangium aurantiacum</name>
    <dbReference type="NCBI Taxonomy" id="175570"/>
    <lineage>
        <taxon>Bacteria</taxon>
        <taxon>Bacillati</taxon>
        <taxon>Actinomycetota</taxon>
        <taxon>Actinomycetes</taxon>
        <taxon>Micromonosporales</taxon>
        <taxon>Micromonosporaceae</taxon>
        <taxon>Virgisporangium</taxon>
    </lineage>
</organism>
<comment type="caution">
    <text evidence="2">The sequence shown here is derived from an EMBL/GenBank/DDBJ whole genome shotgun (WGS) entry which is preliminary data.</text>
</comment>
<evidence type="ECO:0000313" key="3">
    <source>
        <dbReference type="Proteomes" id="UP000612585"/>
    </source>
</evidence>
<name>A0A8J3ZMN0_9ACTN</name>
<dbReference type="RefSeq" id="WP_204012374.1">
    <property type="nucleotide sequence ID" value="NZ_BOPG01000112.1"/>
</dbReference>
<proteinExistence type="predicted"/>
<gene>
    <name evidence="2" type="ORF">Vau01_117510</name>
</gene>
<accession>A0A8J3ZMN0</accession>
<evidence type="ECO:0000256" key="1">
    <source>
        <dbReference type="SAM" id="Phobius"/>
    </source>
</evidence>
<keyword evidence="1" id="KW-1133">Transmembrane helix</keyword>